<keyword evidence="2" id="KW-1185">Reference proteome</keyword>
<evidence type="ECO:0000313" key="1">
    <source>
        <dbReference type="EMBL" id="KAI8572307.1"/>
    </source>
</evidence>
<reference evidence="1" key="1">
    <citation type="submission" date="2022-02" db="EMBL/GenBank/DDBJ databases">
        <title>Plant Genome Project.</title>
        <authorList>
            <person name="Zhang R.-G."/>
        </authorList>
    </citation>
    <scope>NUCLEOTIDE SEQUENCE</scope>
    <source>
        <strain evidence="1">AT1</strain>
    </source>
</reference>
<sequence>MLFNERRLRALYHVQGYVQGYVQRRIARAFNKRVKSRDLVERDMVTKEIRAPIFDLHGKFHPKRSGPYIIKTILSGGVAQLIDLDGNEFNTLVNLDQLKRCYP</sequence>
<name>A0ACC0Q616_RHOML</name>
<comment type="caution">
    <text evidence="1">The sequence shown here is derived from an EMBL/GenBank/DDBJ whole genome shotgun (WGS) entry which is preliminary data.</text>
</comment>
<dbReference type="EMBL" id="CM046388">
    <property type="protein sequence ID" value="KAI8572307.1"/>
    <property type="molecule type" value="Genomic_DNA"/>
</dbReference>
<organism evidence="1 2">
    <name type="scientific">Rhododendron molle</name>
    <name type="common">Chinese azalea</name>
    <name type="synonym">Azalea mollis</name>
    <dbReference type="NCBI Taxonomy" id="49168"/>
    <lineage>
        <taxon>Eukaryota</taxon>
        <taxon>Viridiplantae</taxon>
        <taxon>Streptophyta</taxon>
        <taxon>Embryophyta</taxon>
        <taxon>Tracheophyta</taxon>
        <taxon>Spermatophyta</taxon>
        <taxon>Magnoliopsida</taxon>
        <taxon>eudicotyledons</taxon>
        <taxon>Gunneridae</taxon>
        <taxon>Pentapetalae</taxon>
        <taxon>asterids</taxon>
        <taxon>Ericales</taxon>
        <taxon>Ericaceae</taxon>
        <taxon>Ericoideae</taxon>
        <taxon>Rhodoreae</taxon>
        <taxon>Rhododendron</taxon>
    </lineage>
</organism>
<proteinExistence type="predicted"/>
<accession>A0ACC0Q616</accession>
<protein>
    <submittedName>
        <fullName evidence="1">Uncharacterized protein</fullName>
    </submittedName>
</protein>
<gene>
    <name evidence="1" type="ORF">RHMOL_Rhmol01G0187400</name>
</gene>
<dbReference type="Proteomes" id="UP001062846">
    <property type="component" value="Chromosome 1"/>
</dbReference>
<evidence type="ECO:0000313" key="2">
    <source>
        <dbReference type="Proteomes" id="UP001062846"/>
    </source>
</evidence>